<dbReference type="EMBL" id="JWZX01002605">
    <property type="protein sequence ID" value="KOO28205.1"/>
    <property type="molecule type" value="Genomic_DNA"/>
</dbReference>
<dbReference type="GO" id="GO:0061503">
    <property type="term" value="F:tRNA threonylcarbamoyladenosine dehydratase"/>
    <property type="evidence" value="ECO:0007669"/>
    <property type="project" value="TreeGrafter"/>
</dbReference>
<evidence type="ECO:0000313" key="4">
    <source>
        <dbReference type="Proteomes" id="UP000037460"/>
    </source>
</evidence>
<gene>
    <name evidence="3" type="ORF">Ctob_000829</name>
</gene>
<organism evidence="3 4">
    <name type="scientific">Chrysochromulina tobinii</name>
    <dbReference type="NCBI Taxonomy" id="1460289"/>
    <lineage>
        <taxon>Eukaryota</taxon>
        <taxon>Haptista</taxon>
        <taxon>Haptophyta</taxon>
        <taxon>Prymnesiophyceae</taxon>
        <taxon>Prymnesiales</taxon>
        <taxon>Chrysochromulinaceae</taxon>
        <taxon>Chrysochromulina</taxon>
    </lineage>
</organism>
<evidence type="ECO:0000256" key="1">
    <source>
        <dbReference type="SAM" id="MobiDB-lite"/>
    </source>
</evidence>
<evidence type="ECO:0000259" key="2">
    <source>
        <dbReference type="Pfam" id="PF00899"/>
    </source>
</evidence>
<dbReference type="Pfam" id="PF00899">
    <property type="entry name" value="ThiF"/>
    <property type="match status" value="1"/>
</dbReference>
<comment type="caution">
    <text evidence="3">The sequence shown here is derived from an EMBL/GenBank/DDBJ whole genome shotgun (WGS) entry which is preliminary data.</text>
</comment>
<dbReference type="SUPFAM" id="SSF51556">
    <property type="entry name" value="Metallo-dependent hydrolases"/>
    <property type="match status" value="1"/>
</dbReference>
<feature type="compositionally biased region" description="Pro residues" evidence="1">
    <location>
        <begin position="298"/>
        <end position="313"/>
    </location>
</feature>
<name>A0A0M0JNY5_9EUKA</name>
<dbReference type="Gene3D" id="3.40.50.720">
    <property type="entry name" value="NAD(P)-binding Rossmann-like Domain"/>
    <property type="match status" value="1"/>
</dbReference>
<dbReference type="PANTHER" id="PTHR43267:SF1">
    <property type="entry name" value="TRNA THREONYLCARBAMOYLADENOSINE DEHYDRATASE"/>
    <property type="match status" value="1"/>
</dbReference>
<dbReference type="Proteomes" id="UP000037460">
    <property type="component" value="Unassembled WGS sequence"/>
</dbReference>
<reference evidence="4" key="1">
    <citation type="journal article" date="2015" name="PLoS Genet.">
        <title>Genome Sequence and Transcriptome Analyses of Chrysochromulina tobin: Metabolic Tools for Enhanced Algal Fitness in the Prominent Order Prymnesiales (Haptophyceae).</title>
        <authorList>
            <person name="Hovde B.T."/>
            <person name="Deodato C.R."/>
            <person name="Hunsperger H.M."/>
            <person name="Ryken S.A."/>
            <person name="Yost W."/>
            <person name="Jha R.K."/>
            <person name="Patterson J."/>
            <person name="Monnat R.J. Jr."/>
            <person name="Barlow S.B."/>
            <person name="Starkenburg S.R."/>
            <person name="Cattolico R.A."/>
        </authorList>
    </citation>
    <scope>NUCLEOTIDE SEQUENCE</scope>
    <source>
        <strain evidence="4">CCMP291</strain>
    </source>
</reference>
<sequence length="670" mass="69760">MLPSKPKLQCRCCGPSLLFEEDAPPEEPQDTTDYYALRFDGVRRLYGKAAPSNLRSARVVVVGLGGVGSWAVEALARSGVGTLVLIDPDEICISNTNRQLHALKSTVGRSKARELAARIIEINPECAVHVREEWVTEANAHGMLQHEAAEAHSAGGTLAVLDAIDEHREKAAMVRAAHALGVHLVCVGATGGKADPTAIRVADLYNVTDDLLLKNVRRHLRKAYGYPEGVAGSPRRRRGKQRFGVQCVHSLEPVRTIASGLGTQCDRFGTACFGTGAFGFAAAAAITEVLARGEPTPERPPLPPLPPLAPPPEAGASILDLWNESEDEADAADAADAEDAEDGEGVGEGGGMGAEPTVTSEAQAAQTQPGESASSSSHLPADAGGEAAATPTIREGPSTSASSWAIFDSHTHAIGEARALLAGPAPAGVCLMSVGEAEWPAMLQAAADAAALQPTAAAAEVTGTTRVAMGVHPWYVDAQTDGWPERLRASLLREPGAVVGEAGLDRARLDSSWDAQLVAFRTQLRLAAELRRALVVHCVRADGALLDLLRAEAAAASSLPPVLVMHAFGGSVETAATLARLSASASRTCRIFFGFSARAVRLRRAAAVIASVPADALLLESDEHTADGAAAALAEACARVAHARGWSEADAAARTAANARQAFNVDAWAL</sequence>
<protein>
    <recommendedName>
        <fullName evidence="2">THIF-type NAD/FAD binding fold domain-containing protein</fullName>
    </recommendedName>
</protein>
<dbReference type="GO" id="GO:0061504">
    <property type="term" value="P:cyclic threonylcarbamoyladenosine biosynthetic process"/>
    <property type="evidence" value="ECO:0007669"/>
    <property type="project" value="TreeGrafter"/>
</dbReference>
<dbReference type="Gene3D" id="3.20.20.140">
    <property type="entry name" value="Metal-dependent hydrolases"/>
    <property type="match status" value="1"/>
</dbReference>
<dbReference type="InterPro" id="IPR000594">
    <property type="entry name" value="ThiF_NAD_FAD-bd"/>
</dbReference>
<dbReference type="GO" id="GO:0016788">
    <property type="term" value="F:hydrolase activity, acting on ester bonds"/>
    <property type="evidence" value="ECO:0007669"/>
    <property type="project" value="InterPro"/>
</dbReference>
<feature type="region of interest" description="Disordered" evidence="1">
    <location>
        <begin position="293"/>
        <end position="401"/>
    </location>
</feature>
<evidence type="ECO:0000313" key="3">
    <source>
        <dbReference type="EMBL" id="KOO28205.1"/>
    </source>
</evidence>
<dbReference type="InterPro" id="IPR045886">
    <property type="entry name" value="ThiF/MoeB/HesA"/>
</dbReference>
<keyword evidence="4" id="KW-1185">Reference proteome</keyword>
<dbReference type="InterPro" id="IPR032466">
    <property type="entry name" value="Metal_Hydrolase"/>
</dbReference>
<proteinExistence type="predicted"/>
<dbReference type="OrthoDB" id="206053at2759"/>
<dbReference type="PANTHER" id="PTHR43267">
    <property type="entry name" value="TRNA THREONYLCARBAMOYLADENOSINE DEHYDRATASE"/>
    <property type="match status" value="1"/>
</dbReference>
<dbReference type="InterPro" id="IPR035985">
    <property type="entry name" value="Ubiquitin-activating_enz"/>
</dbReference>
<feature type="domain" description="THIF-type NAD/FAD binding fold" evidence="2">
    <location>
        <begin position="45"/>
        <end position="200"/>
    </location>
</feature>
<dbReference type="AlphaFoldDB" id="A0A0M0JNY5"/>
<dbReference type="InterPro" id="IPR001130">
    <property type="entry name" value="TatD-like"/>
</dbReference>
<feature type="compositionally biased region" description="Polar residues" evidence="1">
    <location>
        <begin position="357"/>
        <end position="378"/>
    </location>
</feature>
<dbReference type="Pfam" id="PF01026">
    <property type="entry name" value="TatD_DNase"/>
    <property type="match status" value="1"/>
</dbReference>
<accession>A0A0M0JNY5</accession>
<dbReference type="SUPFAM" id="SSF69572">
    <property type="entry name" value="Activating enzymes of the ubiquitin-like proteins"/>
    <property type="match status" value="1"/>
</dbReference>
<dbReference type="GO" id="GO:0008641">
    <property type="term" value="F:ubiquitin-like modifier activating enzyme activity"/>
    <property type="evidence" value="ECO:0007669"/>
    <property type="project" value="InterPro"/>
</dbReference>
<feature type="compositionally biased region" description="Acidic residues" evidence="1">
    <location>
        <begin position="323"/>
        <end position="345"/>
    </location>
</feature>